<dbReference type="AlphaFoldDB" id="A0A850NS69"/>
<dbReference type="InterPro" id="IPR005122">
    <property type="entry name" value="Uracil-DNA_glycosylase-like"/>
</dbReference>
<feature type="domain" description="Uracil-DNA glycosylase-like" evidence="10">
    <location>
        <begin position="38"/>
        <end position="198"/>
    </location>
</feature>
<dbReference type="InterPro" id="IPR051536">
    <property type="entry name" value="UDG_Type-4/5"/>
</dbReference>
<dbReference type="Pfam" id="PF03167">
    <property type="entry name" value="UDG"/>
    <property type="match status" value="1"/>
</dbReference>
<sequence length="209" mass="22509">PRPAAADPSRASDLATLAAEAQGCRNCPLWQPATQTVFGEGPGDATVMLVGEQPGDQEDLAGRPFVGPAGQLLDRALIEAGIARDTLYVTNAVKHFKFTPRGKRRIHAKPEAPEITACAPWLARERSLVAPRTLVMMGATAARAILGRPVTISRERGRPIPLDDGSTGWVTVHPSYLLRLPDEAAKAREYAAFVTDLRRAVAEREDVLS</sequence>
<dbReference type="SMART" id="SM00987">
    <property type="entry name" value="UreE_C"/>
    <property type="match status" value="1"/>
</dbReference>
<dbReference type="InterPro" id="IPR005273">
    <property type="entry name" value="Ura-DNA_glyco_family4"/>
</dbReference>
<dbReference type="PANTHER" id="PTHR33693:SF9">
    <property type="entry name" value="TYPE-4 URACIL-DNA GLYCOSYLASE"/>
    <property type="match status" value="1"/>
</dbReference>
<organism evidence="11 12">
    <name type="scientific">Endobacter medicaginis</name>
    <dbReference type="NCBI Taxonomy" id="1181271"/>
    <lineage>
        <taxon>Bacteria</taxon>
        <taxon>Pseudomonadati</taxon>
        <taxon>Pseudomonadota</taxon>
        <taxon>Alphaproteobacteria</taxon>
        <taxon>Acetobacterales</taxon>
        <taxon>Acetobacteraceae</taxon>
        <taxon>Endobacter</taxon>
    </lineage>
</organism>
<dbReference type="Proteomes" id="UP000565205">
    <property type="component" value="Unassembled WGS sequence"/>
</dbReference>
<protein>
    <recommendedName>
        <fullName evidence="2">Type-4 uracil-DNA glycosylase</fullName>
    </recommendedName>
</protein>
<evidence type="ECO:0000256" key="7">
    <source>
        <dbReference type="ARBA" id="ARBA00023004"/>
    </source>
</evidence>
<evidence type="ECO:0000256" key="4">
    <source>
        <dbReference type="ARBA" id="ARBA00022723"/>
    </source>
</evidence>
<accession>A0A850NS69</accession>
<dbReference type="SMART" id="SM00986">
    <property type="entry name" value="UDG"/>
    <property type="match status" value="1"/>
</dbReference>
<keyword evidence="7" id="KW-0408">Iron</keyword>
<dbReference type="SUPFAM" id="SSF52141">
    <property type="entry name" value="Uracil-DNA glycosylase-like"/>
    <property type="match status" value="1"/>
</dbReference>
<dbReference type="RefSeq" id="WP_176626224.1">
    <property type="nucleotide sequence ID" value="NZ_JABXXQ010000471.1"/>
</dbReference>
<evidence type="ECO:0000313" key="12">
    <source>
        <dbReference type="Proteomes" id="UP000565205"/>
    </source>
</evidence>
<evidence type="ECO:0000256" key="5">
    <source>
        <dbReference type="ARBA" id="ARBA00022763"/>
    </source>
</evidence>
<dbReference type="InterPro" id="IPR036895">
    <property type="entry name" value="Uracil-DNA_glycosylase-like_sf"/>
</dbReference>
<evidence type="ECO:0000259" key="10">
    <source>
        <dbReference type="SMART" id="SM00986"/>
    </source>
</evidence>
<name>A0A850NS69_9PROT</name>
<dbReference type="GO" id="GO:0046872">
    <property type="term" value="F:metal ion binding"/>
    <property type="evidence" value="ECO:0007669"/>
    <property type="project" value="UniProtKB-KW"/>
</dbReference>
<keyword evidence="8" id="KW-0411">Iron-sulfur</keyword>
<dbReference type="CDD" id="cd10030">
    <property type="entry name" value="UDG-F4_TTUDGA_SPO1dp_like"/>
    <property type="match status" value="1"/>
</dbReference>
<evidence type="ECO:0000256" key="1">
    <source>
        <dbReference type="ARBA" id="ARBA00006521"/>
    </source>
</evidence>
<proteinExistence type="inferred from homology"/>
<keyword evidence="3" id="KW-0004">4Fe-4S</keyword>
<dbReference type="NCBIfam" id="TIGR03914">
    <property type="entry name" value="UDG_fam_dom"/>
    <property type="match status" value="1"/>
</dbReference>
<dbReference type="GO" id="GO:0051539">
    <property type="term" value="F:4 iron, 4 sulfur cluster binding"/>
    <property type="evidence" value="ECO:0007669"/>
    <property type="project" value="UniProtKB-KW"/>
</dbReference>
<dbReference type="NCBIfam" id="TIGR00758">
    <property type="entry name" value="UDG_fam4"/>
    <property type="match status" value="1"/>
</dbReference>
<evidence type="ECO:0000313" key="11">
    <source>
        <dbReference type="EMBL" id="NVN31724.1"/>
    </source>
</evidence>
<evidence type="ECO:0000256" key="3">
    <source>
        <dbReference type="ARBA" id="ARBA00022485"/>
    </source>
</evidence>
<keyword evidence="4" id="KW-0479">Metal-binding</keyword>
<gene>
    <name evidence="11" type="ORF">HUK83_15455</name>
</gene>
<keyword evidence="6" id="KW-0378">Hydrolase</keyword>
<evidence type="ECO:0000256" key="2">
    <source>
        <dbReference type="ARBA" id="ARBA00019403"/>
    </source>
</evidence>
<evidence type="ECO:0000256" key="9">
    <source>
        <dbReference type="ARBA" id="ARBA00023204"/>
    </source>
</evidence>
<evidence type="ECO:0000256" key="6">
    <source>
        <dbReference type="ARBA" id="ARBA00022801"/>
    </source>
</evidence>
<dbReference type="PANTHER" id="PTHR33693">
    <property type="entry name" value="TYPE-5 URACIL-DNA GLYCOSYLASE"/>
    <property type="match status" value="1"/>
</dbReference>
<dbReference type="GO" id="GO:0006281">
    <property type="term" value="P:DNA repair"/>
    <property type="evidence" value="ECO:0007669"/>
    <property type="project" value="UniProtKB-KW"/>
</dbReference>
<dbReference type="EMBL" id="JABXXQ010000471">
    <property type="protein sequence ID" value="NVN31724.1"/>
    <property type="molecule type" value="Genomic_DNA"/>
</dbReference>
<feature type="non-terminal residue" evidence="11">
    <location>
        <position position="1"/>
    </location>
</feature>
<evidence type="ECO:0000256" key="8">
    <source>
        <dbReference type="ARBA" id="ARBA00023014"/>
    </source>
</evidence>
<dbReference type="GO" id="GO:0097506">
    <property type="term" value="F:deaminated base DNA N-glycosylase activity"/>
    <property type="evidence" value="ECO:0007669"/>
    <property type="project" value="UniProtKB-ARBA"/>
</dbReference>
<comment type="caution">
    <text evidence="11">The sequence shown here is derived from an EMBL/GenBank/DDBJ whole genome shotgun (WGS) entry which is preliminary data.</text>
</comment>
<keyword evidence="9" id="KW-0234">DNA repair</keyword>
<keyword evidence="5" id="KW-0227">DNA damage</keyword>
<dbReference type="Gene3D" id="3.40.470.10">
    <property type="entry name" value="Uracil-DNA glycosylase-like domain"/>
    <property type="match status" value="1"/>
</dbReference>
<comment type="similarity">
    <text evidence="1">Belongs to the uracil-DNA glycosylase (UDG) superfamily. Type 4 (UDGa) family.</text>
</comment>
<reference evidence="11 12" key="1">
    <citation type="submission" date="2020-06" db="EMBL/GenBank/DDBJ databases">
        <title>Description of novel acetic acid bacteria.</title>
        <authorList>
            <person name="Sombolestani A."/>
        </authorList>
    </citation>
    <scope>NUCLEOTIDE SEQUENCE [LARGE SCALE GENOMIC DNA]</scope>
    <source>
        <strain evidence="11 12">LMG 26838</strain>
    </source>
</reference>